<comment type="similarity">
    <text evidence="5">Belongs to the FMN-dependent alpha-hydroxy acid dehydrogenase family.</text>
</comment>
<feature type="binding site" evidence="7">
    <location>
        <begin position="319"/>
        <end position="320"/>
    </location>
    <ligand>
        <name>FMN</name>
        <dbReference type="ChEBI" id="CHEBI:58210"/>
    </ligand>
</feature>
<dbReference type="InterPro" id="IPR000262">
    <property type="entry name" value="FMN-dep_DH"/>
</dbReference>
<evidence type="ECO:0000256" key="2">
    <source>
        <dbReference type="ARBA" id="ARBA00022630"/>
    </source>
</evidence>
<evidence type="ECO:0000256" key="4">
    <source>
        <dbReference type="ARBA" id="ARBA00023002"/>
    </source>
</evidence>
<dbReference type="EMBL" id="BSFP01000015">
    <property type="protein sequence ID" value="GLL01335.1"/>
    <property type="molecule type" value="Genomic_DNA"/>
</dbReference>
<comment type="cofactor">
    <cofactor evidence="1">
        <name>FMN</name>
        <dbReference type="ChEBI" id="CHEBI:58210"/>
    </cofactor>
</comment>
<feature type="binding site" evidence="7">
    <location>
        <position position="164"/>
    </location>
    <ligand>
        <name>FMN</name>
        <dbReference type="ChEBI" id="CHEBI:58210"/>
    </ligand>
</feature>
<dbReference type="PROSITE" id="PS51349">
    <property type="entry name" value="FMN_HYDROXY_ACID_DH_2"/>
    <property type="match status" value="1"/>
</dbReference>
<name>A0A9W6KID5_9ACTN</name>
<dbReference type="FunFam" id="3.20.20.70:FF:000029">
    <property type="entry name" value="L-lactate dehydrogenase"/>
    <property type="match status" value="1"/>
</dbReference>
<dbReference type="PIRSF" id="PIRSF000138">
    <property type="entry name" value="Al-hdrx_acd_dh"/>
    <property type="match status" value="1"/>
</dbReference>
<evidence type="ECO:0000256" key="5">
    <source>
        <dbReference type="ARBA" id="ARBA00024042"/>
    </source>
</evidence>
<dbReference type="AlphaFoldDB" id="A0A9W6KID5"/>
<feature type="binding site" evidence="7">
    <location>
        <position position="138"/>
    </location>
    <ligand>
        <name>glyoxylate</name>
        <dbReference type="ChEBI" id="CHEBI:36655"/>
    </ligand>
</feature>
<keyword evidence="2 7" id="KW-0285">Flavoprotein</keyword>
<evidence type="ECO:0000313" key="10">
    <source>
        <dbReference type="Proteomes" id="UP001143480"/>
    </source>
</evidence>
<feature type="binding site" evidence="7">
    <location>
        <position position="265"/>
    </location>
    <ligand>
        <name>glyoxylate</name>
        <dbReference type="ChEBI" id="CHEBI:36655"/>
    </ligand>
</feature>
<dbReference type="InterPro" id="IPR008259">
    <property type="entry name" value="FMN_hydac_DH_AS"/>
</dbReference>
<feature type="binding site" evidence="7">
    <location>
        <begin position="296"/>
        <end position="300"/>
    </location>
    <ligand>
        <name>FMN</name>
        <dbReference type="ChEBI" id="CHEBI:58210"/>
    </ligand>
</feature>
<evidence type="ECO:0000256" key="6">
    <source>
        <dbReference type="PIRSR" id="PIRSR000138-1"/>
    </source>
</evidence>
<feature type="binding site" evidence="7">
    <location>
        <position position="241"/>
    </location>
    <ligand>
        <name>FMN</name>
        <dbReference type="ChEBI" id="CHEBI:58210"/>
    </ligand>
</feature>
<proteinExistence type="inferred from homology"/>
<dbReference type="PANTHER" id="PTHR10578">
    <property type="entry name" value="S -2-HYDROXY-ACID OXIDASE-RELATED"/>
    <property type="match status" value="1"/>
</dbReference>
<reference evidence="9" key="2">
    <citation type="submission" date="2023-01" db="EMBL/GenBank/DDBJ databases">
        <authorList>
            <person name="Sun Q."/>
            <person name="Evtushenko L."/>
        </authorList>
    </citation>
    <scope>NUCLEOTIDE SEQUENCE</scope>
    <source>
        <strain evidence="9">VKM Ac-1321</strain>
    </source>
</reference>
<keyword evidence="4" id="KW-0560">Oxidoreductase</keyword>
<feature type="binding site" evidence="7">
    <location>
        <position position="263"/>
    </location>
    <ligand>
        <name>glyoxylate</name>
        <dbReference type="ChEBI" id="CHEBI:36655"/>
    </ligand>
</feature>
<comment type="caution">
    <text evidence="9">The sequence shown here is derived from an EMBL/GenBank/DDBJ whole genome shotgun (WGS) entry which is preliminary data.</text>
</comment>
<keyword evidence="10" id="KW-1185">Reference proteome</keyword>
<dbReference type="InterPro" id="IPR013785">
    <property type="entry name" value="Aldolase_TIM"/>
</dbReference>
<evidence type="ECO:0000313" key="9">
    <source>
        <dbReference type="EMBL" id="GLL01335.1"/>
    </source>
</evidence>
<sequence>MTQLRSGPPLLTASDYRHNAAHLVEPDVWDFIEGGAEDERTLAANERAFDRVRLRPRVLAGVSDADTGVSLFGTRHATPIGIAPTAYHRLIDPEGEVATARGASAAGALFVVAMFASRTIEDIAAAVPQPQGLWLQVYWLQRRDVMRSLVRRAERAGYGAVMLTVDVPRMGRRWRDMRNGFTIGGDVAAVNVDPAVMAAAHVRDEGESAIARHTADTFDPTLTWADLAWLRAQTGLPLVLKGILTAEDAALAADHGADAIVVSNHGGRQLDGAVATLDALTEVTDAVGGRMPVLFDGGVRRGTDALAALALGARMVLTGRPPLWGLAAGGADGVAGVLRAATGELAHAMVLAGRPTLAALDRSAVRLSSLTGADA</sequence>
<dbReference type="InterPro" id="IPR012133">
    <property type="entry name" value="Alpha-hydoxy_acid_DH_FMN"/>
</dbReference>
<dbReference type="Gene3D" id="3.20.20.70">
    <property type="entry name" value="Aldolase class I"/>
    <property type="match status" value="1"/>
</dbReference>
<dbReference type="CDD" id="cd02809">
    <property type="entry name" value="alpha_hydroxyacid_oxid_FMN"/>
    <property type="match status" value="1"/>
</dbReference>
<organism evidence="9 10">
    <name type="scientific">Dactylosporangium matsuzakiense</name>
    <dbReference type="NCBI Taxonomy" id="53360"/>
    <lineage>
        <taxon>Bacteria</taxon>
        <taxon>Bacillati</taxon>
        <taxon>Actinomycetota</taxon>
        <taxon>Actinomycetes</taxon>
        <taxon>Micromonosporales</taxon>
        <taxon>Micromonosporaceae</taxon>
        <taxon>Dactylosporangium</taxon>
    </lineage>
</organism>
<dbReference type="PANTHER" id="PTHR10578:SF107">
    <property type="entry name" value="2-HYDROXYACID OXIDASE 1"/>
    <property type="match status" value="1"/>
</dbReference>
<evidence type="ECO:0000256" key="3">
    <source>
        <dbReference type="ARBA" id="ARBA00022643"/>
    </source>
</evidence>
<feature type="domain" description="FMN hydroxy acid dehydrogenase" evidence="8">
    <location>
        <begin position="5"/>
        <end position="370"/>
    </location>
</feature>
<dbReference type="Pfam" id="PF01070">
    <property type="entry name" value="FMN_dh"/>
    <property type="match status" value="1"/>
</dbReference>
<dbReference type="GO" id="GO:0010181">
    <property type="term" value="F:FMN binding"/>
    <property type="evidence" value="ECO:0007669"/>
    <property type="project" value="InterPro"/>
</dbReference>
<keyword evidence="3 7" id="KW-0288">FMN</keyword>
<dbReference type="GO" id="GO:0016614">
    <property type="term" value="F:oxidoreductase activity, acting on CH-OH group of donors"/>
    <property type="evidence" value="ECO:0007669"/>
    <property type="project" value="UniProtKB-ARBA"/>
</dbReference>
<dbReference type="Proteomes" id="UP001143480">
    <property type="component" value="Unassembled WGS sequence"/>
</dbReference>
<evidence type="ECO:0000256" key="1">
    <source>
        <dbReference type="ARBA" id="ARBA00001917"/>
    </source>
</evidence>
<reference evidence="9" key="1">
    <citation type="journal article" date="2014" name="Int. J. Syst. Evol. Microbiol.">
        <title>Complete genome sequence of Corynebacterium casei LMG S-19264T (=DSM 44701T), isolated from a smear-ripened cheese.</title>
        <authorList>
            <consortium name="US DOE Joint Genome Institute (JGI-PGF)"/>
            <person name="Walter F."/>
            <person name="Albersmeier A."/>
            <person name="Kalinowski J."/>
            <person name="Ruckert C."/>
        </authorList>
    </citation>
    <scope>NUCLEOTIDE SEQUENCE</scope>
    <source>
        <strain evidence="9">VKM Ac-1321</strain>
    </source>
</reference>
<feature type="binding site" evidence="7">
    <location>
        <position position="173"/>
    </location>
    <ligand>
        <name>glyoxylate</name>
        <dbReference type="ChEBI" id="CHEBI:36655"/>
    </ligand>
</feature>
<dbReference type="PROSITE" id="PS00557">
    <property type="entry name" value="FMN_HYDROXY_ACID_DH_1"/>
    <property type="match status" value="1"/>
</dbReference>
<dbReference type="RefSeq" id="WP_261964033.1">
    <property type="nucleotide sequence ID" value="NZ_BAAAXA010000003.1"/>
</dbReference>
<evidence type="ECO:0000256" key="7">
    <source>
        <dbReference type="PIRSR" id="PIRSR000138-2"/>
    </source>
</evidence>
<feature type="binding site" evidence="7">
    <location>
        <position position="268"/>
    </location>
    <ligand>
        <name>glyoxylate</name>
        <dbReference type="ChEBI" id="CHEBI:36655"/>
    </ligand>
</feature>
<feature type="binding site" evidence="7">
    <location>
        <begin position="84"/>
        <end position="86"/>
    </location>
    <ligand>
        <name>FMN</name>
        <dbReference type="ChEBI" id="CHEBI:58210"/>
    </ligand>
</feature>
<dbReference type="InterPro" id="IPR037396">
    <property type="entry name" value="FMN_HAD"/>
</dbReference>
<dbReference type="SUPFAM" id="SSF51395">
    <property type="entry name" value="FMN-linked oxidoreductases"/>
    <property type="match status" value="1"/>
</dbReference>
<evidence type="ECO:0000259" key="8">
    <source>
        <dbReference type="PROSITE" id="PS51349"/>
    </source>
</evidence>
<feature type="active site" description="Proton acceptor" evidence="6">
    <location>
        <position position="265"/>
    </location>
</feature>
<gene>
    <name evidence="9" type="ORF">GCM10017581_030760</name>
</gene>
<feature type="binding site" evidence="7">
    <location>
        <position position="136"/>
    </location>
    <ligand>
        <name>FMN</name>
        <dbReference type="ChEBI" id="CHEBI:58210"/>
    </ligand>
</feature>
<protein>
    <submittedName>
        <fullName evidence="9">Alpha-hydroxy-acid oxidizing enzyme</fullName>
    </submittedName>
</protein>
<accession>A0A9W6KID5</accession>